<dbReference type="CDD" id="cd06186">
    <property type="entry name" value="NOX_Duox_like_FAD_NADP"/>
    <property type="match status" value="1"/>
</dbReference>
<dbReference type="SUPFAM" id="SSF52343">
    <property type="entry name" value="Ferredoxin reductase-like, C-terminal NADP-linked domain"/>
    <property type="match status" value="1"/>
</dbReference>
<dbReference type="AlphaFoldDB" id="A0AAE1K474"/>
<evidence type="ECO:0000256" key="7">
    <source>
        <dbReference type="SAM" id="Phobius"/>
    </source>
</evidence>
<comment type="caution">
    <text evidence="9">The sequence shown here is derived from an EMBL/GenBank/DDBJ whole genome shotgun (WGS) entry which is preliminary data.</text>
</comment>
<dbReference type="Proteomes" id="UP001286313">
    <property type="component" value="Unassembled WGS sequence"/>
</dbReference>
<evidence type="ECO:0000256" key="4">
    <source>
        <dbReference type="ARBA" id="ARBA00023002"/>
    </source>
</evidence>
<dbReference type="InterPro" id="IPR039261">
    <property type="entry name" value="FNR_nucleotide-bd"/>
</dbReference>
<dbReference type="Pfam" id="PF08030">
    <property type="entry name" value="NAD_binding_6"/>
    <property type="match status" value="1"/>
</dbReference>
<keyword evidence="10" id="KW-1185">Reference proteome</keyword>
<dbReference type="EMBL" id="JAWQEG010003659">
    <property type="protein sequence ID" value="KAK3865131.1"/>
    <property type="molecule type" value="Genomic_DNA"/>
</dbReference>
<evidence type="ECO:0000259" key="8">
    <source>
        <dbReference type="PROSITE" id="PS51384"/>
    </source>
</evidence>
<dbReference type="GO" id="GO:0016175">
    <property type="term" value="F:superoxide-generating NAD(P)H oxidase activity"/>
    <property type="evidence" value="ECO:0007669"/>
    <property type="project" value="TreeGrafter"/>
</dbReference>
<accession>A0AAE1K474</accession>
<dbReference type="InterPro" id="IPR013130">
    <property type="entry name" value="Fe3_Rdtase_TM_dom"/>
</dbReference>
<dbReference type="GO" id="GO:0006952">
    <property type="term" value="P:defense response"/>
    <property type="evidence" value="ECO:0007669"/>
    <property type="project" value="TreeGrafter"/>
</dbReference>
<name>A0AAE1K474_PETCI</name>
<feature type="compositionally biased region" description="Basic residues" evidence="6">
    <location>
        <begin position="510"/>
        <end position="522"/>
    </location>
</feature>
<reference evidence="9" key="1">
    <citation type="submission" date="2023-10" db="EMBL/GenBank/DDBJ databases">
        <title>Genome assemblies of two species of porcelain crab, Petrolisthes cinctipes and Petrolisthes manimaculis (Anomura: Porcellanidae).</title>
        <authorList>
            <person name="Angst P."/>
        </authorList>
    </citation>
    <scope>NUCLEOTIDE SEQUENCE</scope>
    <source>
        <strain evidence="9">PB745_01</strain>
        <tissue evidence="9">Gill</tissue>
    </source>
</reference>
<evidence type="ECO:0000256" key="6">
    <source>
        <dbReference type="SAM" id="MobiDB-lite"/>
    </source>
</evidence>
<dbReference type="Gene3D" id="3.40.50.80">
    <property type="entry name" value="Nucleotide-binding domain of ferredoxin-NADP reductase (FNR) module"/>
    <property type="match status" value="1"/>
</dbReference>
<evidence type="ECO:0000256" key="2">
    <source>
        <dbReference type="ARBA" id="ARBA00022692"/>
    </source>
</evidence>
<feature type="domain" description="FAD-binding FR-type" evidence="8">
    <location>
        <begin position="562"/>
        <end position="682"/>
    </location>
</feature>
<proteinExistence type="predicted"/>
<evidence type="ECO:0000256" key="3">
    <source>
        <dbReference type="ARBA" id="ARBA00022989"/>
    </source>
</evidence>
<dbReference type="InterPro" id="IPR013121">
    <property type="entry name" value="Fe_red_NAD-bd_6"/>
</dbReference>
<gene>
    <name evidence="9" type="ORF">Pcinc_029245</name>
</gene>
<feature type="region of interest" description="Disordered" evidence="6">
    <location>
        <begin position="453"/>
        <end position="522"/>
    </location>
</feature>
<feature type="region of interest" description="Disordered" evidence="6">
    <location>
        <begin position="310"/>
        <end position="331"/>
    </location>
</feature>
<dbReference type="PANTHER" id="PTHR11972">
    <property type="entry name" value="NADPH OXIDASE"/>
    <property type="match status" value="1"/>
</dbReference>
<dbReference type="Pfam" id="PF08022">
    <property type="entry name" value="FAD_binding_8"/>
    <property type="match status" value="1"/>
</dbReference>
<evidence type="ECO:0000256" key="1">
    <source>
        <dbReference type="ARBA" id="ARBA00004141"/>
    </source>
</evidence>
<dbReference type="InterPro" id="IPR050369">
    <property type="entry name" value="RBOH/FRE"/>
</dbReference>
<feature type="transmembrane region" description="Helical" evidence="7">
    <location>
        <begin position="256"/>
        <end position="277"/>
    </location>
</feature>
<feature type="transmembrane region" description="Helical" evidence="7">
    <location>
        <begin position="221"/>
        <end position="244"/>
    </location>
</feature>
<sequence length="919" mass="105085">MVVTKRKMHGFLDFEGQIEAAEGSMEESEDDGELVHDMLTEELDIERENDRGYRQTDMGRCARACRLLPTLLKRYWFAVAWTASCSVMFYHDYSRYKKEPQYYYIRRMLGLGMCISRGSAAVLNLSCCCLVLPMCRALTTVLEAALSRPHHHQPTVLATLAVPATRAAKTTHLIIATTVILSAVVHSAAHLVNAYNFSRNYSNLYPELNVASYKGESPVQIFISTVPGVTGVGMVVVLVLVGISSWHRVRRSHYNLFYYTHHLGLVFLLLLVIHPLGGVLKEQRNLNGHFPGCQMHRESFEKEEFPEHDTSLDLGHSRQNMTGSDYSYPEPPPDMENGSLVPLVDMEYGYPEPSLDVSSGYPEPHLDYEYGYPEPVPELDYGYPEPLPNMDYAYPEPLPKLDYGYPEPLPELDYGYPEPVPELDYGYPEPVPELDYGYPEPIPNMDYGYPEPIPNMDYGYPEPSPDESFGFYDSSQGESRVESSPHHGSYQYSQGLEHIGPPKDSERLPKKSRHGKKRKGRKCLKPPEFAAVNTRTYVWVGVALLMWGLDWMVRWVRRWQHEGKEGAKLARVIFLPCNVVQLTFSLHSFTCKPGQYVLLRCPRVSRFEWHPFTVISLLDRHLYSRAGRDTNTLTVLIQARGDWTGRVTTLLRSHCYPTTIPRYNVLPASCSSHSPCQNLLLQSRIGKAKQKRYSKHGNHKVFKARNYSYTLQDRLSRLEADWDGYITEHTEENTYRDVHIPLLPDVRFHIDGPFSSPSEALLSYPVVIGTAGGMGITPLAATLHHIRWCPSTWPQRVHIVWVVRDAKLLLSVAPLLSSLLNHCWEAHTEDRLELCLHVTKPTPPHLQELLAKYPNLLPRISKGRPIWKNLFREWRLIYEMNQVGVFSCGPSKMRRQVKRHCLNAVSKGVAFHYHQEVFS</sequence>
<protein>
    <recommendedName>
        <fullName evidence="8">FAD-binding FR-type domain-containing protein</fullName>
    </recommendedName>
</protein>
<keyword evidence="3 7" id="KW-1133">Transmembrane helix</keyword>
<evidence type="ECO:0000313" key="10">
    <source>
        <dbReference type="Proteomes" id="UP001286313"/>
    </source>
</evidence>
<dbReference type="Pfam" id="PF01794">
    <property type="entry name" value="Ferric_reduct"/>
    <property type="match status" value="1"/>
</dbReference>
<dbReference type="Pfam" id="PF16058">
    <property type="entry name" value="Mucin-like"/>
    <property type="match status" value="1"/>
</dbReference>
<evidence type="ECO:0000313" key="9">
    <source>
        <dbReference type="EMBL" id="KAK3865131.1"/>
    </source>
</evidence>
<comment type="subcellular location">
    <subcellularLocation>
        <location evidence="1">Membrane</location>
        <topology evidence="1">Multi-pass membrane protein</topology>
    </subcellularLocation>
</comment>
<dbReference type="InterPro" id="IPR017927">
    <property type="entry name" value="FAD-bd_FR_type"/>
</dbReference>
<dbReference type="InterPro" id="IPR013112">
    <property type="entry name" value="FAD-bd_8"/>
</dbReference>
<dbReference type="SUPFAM" id="SSF63380">
    <property type="entry name" value="Riboflavin synthase domain-like"/>
    <property type="match status" value="1"/>
</dbReference>
<dbReference type="GO" id="GO:0043020">
    <property type="term" value="C:NADPH oxidase complex"/>
    <property type="evidence" value="ECO:0007669"/>
    <property type="project" value="TreeGrafter"/>
</dbReference>
<evidence type="ECO:0000256" key="5">
    <source>
        <dbReference type="ARBA" id="ARBA00023136"/>
    </source>
</evidence>
<keyword evidence="4" id="KW-0560">Oxidoreductase</keyword>
<feature type="transmembrane region" description="Helical" evidence="7">
    <location>
        <begin position="173"/>
        <end position="192"/>
    </location>
</feature>
<keyword evidence="2 7" id="KW-0812">Transmembrane</keyword>
<dbReference type="PANTHER" id="PTHR11972:SF153">
    <property type="entry name" value="SUPEROXIDE-GENERATING NADPH OXIDASE HEAVY CHAIN SUBUNIT A"/>
    <property type="match status" value="1"/>
</dbReference>
<keyword evidence="5 7" id="KW-0472">Membrane</keyword>
<organism evidence="9 10">
    <name type="scientific">Petrolisthes cinctipes</name>
    <name type="common">Flat porcelain crab</name>
    <dbReference type="NCBI Taxonomy" id="88211"/>
    <lineage>
        <taxon>Eukaryota</taxon>
        <taxon>Metazoa</taxon>
        <taxon>Ecdysozoa</taxon>
        <taxon>Arthropoda</taxon>
        <taxon>Crustacea</taxon>
        <taxon>Multicrustacea</taxon>
        <taxon>Malacostraca</taxon>
        <taxon>Eumalacostraca</taxon>
        <taxon>Eucarida</taxon>
        <taxon>Decapoda</taxon>
        <taxon>Pleocyemata</taxon>
        <taxon>Anomura</taxon>
        <taxon>Galatheoidea</taxon>
        <taxon>Porcellanidae</taxon>
        <taxon>Petrolisthes</taxon>
    </lineage>
</organism>
<dbReference type="InterPro" id="IPR032059">
    <property type="entry name" value="Mucin-like"/>
</dbReference>
<dbReference type="InterPro" id="IPR017938">
    <property type="entry name" value="Riboflavin_synthase-like_b-brl"/>
</dbReference>
<dbReference type="PROSITE" id="PS51384">
    <property type="entry name" value="FAD_FR"/>
    <property type="match status" value="1"/>
</dbReference>
<feature type="compositionally biased region" description="Basic and acidic residues" evidence="6">
    <location>
        <begin position="500"/>
        <end position="509"/>
    </location>
</feature>
<dbReference type="GO" id="GO:0042554">
    <property type="term" value="P:superoxide anion generation"/>
    <property type="evidence" value="ECO:0007669"/>
    <property type="project" value="TreeGrafter"/>
</dbReference>